<dbReference type="Proteomes" id="UP000014500">
    <property type="component" value="Unassembled WGS sequence"/>
</dbReference>
<keyword evidence="2" id="KW-1185">Reference proteome</keyword>
<dbReference type="EMBL" id="JH431959">
    <property type="status" value="NOT_ANNOTATED_CDS"/>
    <property type="molecule type" value="Genomic_DNA"/>
</dbReference>
<dbReference type="HOGENOM" id="CLU_722244_0_0_1"/>
<organism evidence="1 2">
    <name type="scientific">Strigamia maritima</name>
    <name type="common">European centipede</name>
    <name type="synonym">Geophilus maritimus</name>
    <dbReference type="NCBI Taxonomy" id="126957"/>
    <lineage>
        <taxon>Eukaryota</taxon>
        <taxon>Metazoa</taxon>
        <taxon>Ecdysozoa</taxon>
        <taxon>Arthropoda</taxon>
        <taxon>Myriapoda</taxon>
        <taxon>Chilopoda</taxon>
        <taxon>Pleurostigmophora</taxon>
        <taxon>Geophilomorpha</taxon>
        <taxon>Linotaeniidae</taxon>
        <taxon>Strigamia</taxon>
    </lineage>
</organism>
<dbReference type="EnsemblMetazoa" id="SMAR015587-RA">
    <property type="protein sequence ID" value="SMAR015587-PA"/>
    <property type="gene ID" value="SMAR015587"/>
</dbReference>
<proteinExistence type="predicted"/>
<accession>T1JP08</accession>
<reference evidence="2" key="1">
    <citation type="submission" date="2011-05" db="EMBL/GenBank/DDBJ databases">
        <authorList>
            <person name="Richards S.R."/>
            <person name="Qu J."/>
            <person name="Jiang H."/>
            <person name="Jhangiani S.N."/>
            <person name="Agravi P."/>
            <person name="Goodspeed R."/>
            <person name="Gross S."/>
            <person name="Mandapat C."/>
            <person name="Jackson L."/>
            <person name="Mathew T."/>
            <person name="Pu L."/>
            <person name="Thornton R."/>
            <person name="Saada N."/>
            <person name="Wilczek-Boney K.B."/>
            <person name="Lee S."/>
            <person name="Kovar C."/>
            <person name="Wu Y."/>
            <person name="Scherer S.E."/>
            <person name="Worley K.C."/>
            <person name="Muzny D.M."/>
            <person name="Gibbs R."/>
        </authorList>
    </citation>
    <scope>NUCLEOTIDE SEQUENCE</scope>
    <source>
        <strain evidence="2">Brora</strain>
    </source>
</reference>
<reference evidence="1" key="2">
    <citation type="submission" date="2015-02" db="UniProtKB">
        <authorList>
            <consortium name="EnsemblMetazoa"/>
        </authorList>
    </citation>
    <scope>IDENTIFICATION</scope>
</reference>
<evidence type="ECO:0000313" key="2">
    <source>
        <dbReference type="Proteomes" id="UP000014500"/>
    </source>
</evidence>
<name>T1JP08_STRMM</name>
<protein>
    <submittedName>
        <fullName evidence="1">Uncharacterized protein</fullName>
    </submittedName>
</protein>
<sequence>MCNLKDKYINLLSRTISSKNFNYVFIIEIPNDWQSAYGERNSLNVMEVSEKSRSKACHWMDNSGLACVLFILFPMDVISNSFFREELKESKHYIEVHHLNFKFNPLDVAEIFAGVRNIAAANKFFVLAYKTAHVCVSANLLPVGGSLVLALPVFPRLAPICFLVANSVADEKKIDELYAVRSGHRTAPRNISGAQSVWPTEVPLTWIVLCPDRGRTVRRICPDCTAYTFRFIYRACADVLLFDKFPYAAKTQKNHDFKAKRKTESRDFFVCGNLGTIIFGLKKTDRFYDRVFIVTSHRQRLKGDLNAWEFIRVTSTCTHLIKHLLFRDGVGRDAKELYIAAVPYLDVPKLLLLPVNFILLFVSTFWEVLADSELHYWVIDADS</sequence>
<dbReference type="AlphaFoldDB" id="T1JP08"/>
<evidence type="ECO:0000313" key="1">
    <source>
        <dbReference type="EnsemblMetazoa" id="SMAR015587-PA"/>
    </source>
</evidence>